<reference evidence="3" key="1">
    <citation type="journal article" date="2013" name="Proc. Natl. Acad. Sci. U.S.A.">
        <title>Genome structure and metabolic features in the red seaweed Chondrus crispus shed light on evolution of the Archaeplastida.</title>
        <authorList>
            <person name="Collen J."/>
            <person name="Porcel B."/>
            <person name="Carre W."/>
            <person name="Ball S.G."/>
            <person name="Chaparro C."/>
            <person name="Tonon T."/>
            <person name="Barbeyron T."/>
            <person name="Michel G."/>
            <person name="Noel B."/>
            <person name="Valentin K."/>
            <person name="Elias M."/>
            <person name="Artiguenave F."/>
            <person name="Arun A."/>
            <person name="Aury J.M."/>
            <person name="Barbosa-Neto J.F."/>
            <person name="Bothwell J.H."/>
            <person name="Bouget F.Y."/>
            <person name="Brillet L."/>
            <person name="Cabello-Hurtado F."/>
            <person name="Capella-Gutierrez S."/>
            <person name="Charrier B."/>
            <person name="Cladiere L."/>
            <person name="Cock J.M."/>
            <person name="Coelho S.M."/>
            <person name="Colleoni C."/>
            <person name="Czjzek M."/>
            <person name="Da Silva C."/>
            <person name="Delage L."/>
            <person name="Denoeud F."/>
            <person name="Deschamps P."/>
            <person name="Dittami S.M."/>
            <person name="Gabaldon T."/>
            <person name="Gachon C.M."/>
            <person name="Groisillier A."/>
            <person name="Herve C."/>
            <person name="Jabbari K."/>
            <person name="Katinka M."/>
            <person name="Kloareg B."/>
            <person name="Kowalczyk N."/>
            <person name="Labadie K."/>
            <person name="Leblanc C."/>
            <person name="Lopez P.J."/>
            <person name="McLachlan D.H."/>
            <person name="Meslet-Cladiere L."/>
            <person name="Moustafa A."/>
            <person name="Nehr Z."/>
            <person name="Nyvall Collen P."/>
            <person name="Panaud O."/>
            <person name="Partensky F."/>
            <person name="Poulain J."/>
            <person name="Rensing S.A."/>
            <person name="Rousvoal S."/>
            <person name="Samson G."/>
            <person name="Symeonidi A."/>
            <person name="Weissenbach J."/>
            <person name="Zambounis A."/>
            <person name="Wincker P."/>
            <person name="Boyen C."/>
        </authorList>
    </citation>
    <scope>NUCLEOTIDE SEQUENCE [LARGE SCALE GENOMIC DNA]</scope>
    <source>
        <strain evidence="3">cv. Stackhouse</strain>
    </source>
</reference>
<evidence type="ECO:0000256" key="1">
    <source>
        <dbReference type="SAM" id="Phobius"/>
    </source>
</evidence>
<dbReference type="EMBL" id="HG001723">
    <property type="protein sequence ID" value="CDF35217.1"/>
    <property type="molecule type" value="Genomic_DNA"/>
</dbReference>
<gene>
    <name evidence="2" type="ORF">CHC_T00003807001</name>
</gene>
<feature type="transmembrane region" description="Helical" evidence="1">
    <location>
        <begin position="21"/>
        <end position="44"/>
    </location>
</feature>
<dbReference type="OrthoDB" id="4473at2759"/>
<feature type="transmembrane region" description="Helical" evidence="1">
    <location>
        <begin position="360"/>
        <end position="386"/>
    </location>
</feature>
<keyword evidence="1" id="KW-0812">Transmembrane</keyword>
<dbReference type="AlphaFoldDB" id="R7Q9K2"/>
<organism evidence="2 3">
    <name type="scientific">Chondrus crispus</name>
    <name type="common">Carrageen Irish moss</name>
    <name type="synonym">Polymorpha crispa</name>
    <dbReference type="NCBI Taxonomy" id="2769"/>
    <lineage>
        <taxon>Eukaryota</taxon>
        <taxon>Rhodophyta</taxon>
        <taxon>Florideophyceae</taxon>
        <taxon>Rhodymeniophycidae</taxon>
        <taxon>Gigartinales</taxon>
        <taxon>Gigartinaceae</taxon>
        <taxon>Chondrus</taxon>
    </lineage>
</organism>
<name>R7Q9K2_CHOCR</name>
<proteinExistence type="predicted"/>
<dbReference type="Proteomes" id="UP000012073">
    <property type="component" value="Unassembled WGS sequence"/>
</dbReference>
<dbReference type="GeneID" id="17322753"/>
<accession>R7Q9K2</accession>
<dbReference type="Gene3D" id="3.40.50.150">
    <property type="entry name" value="Vaccinia Virus protein VP39"/>
    <property type="match status" value="1"/>
</dbReference>
<dbReference type="KEGG" id="ccp:CHC_T00003807001"/>
<keyword evidence="1" id="KW-1133">Transmembrane helix</keyword>
<dbReference type="RefSeq" id="XP_005715036.1">
    <property type="nucleotide sequence ID" value="XM_005714979.1"/>
</dbReference>
<dbReference type="InterPro" id="IPR029063">
    <property type="entry name" value="SAM-dependent_MTases_sf"/>
</dbReference>
<evidence type="ECO:0000313" key="3">
    <source>
        <dbReference type="Proteomes" id="UP000012073"/>
    </source>
</evidence>
<protein>
    <recommendedName>
        <fullName evidence="4">Methyltransferase</fullName>
    </recommendedName>
</protein>
<keyword evidence="3" id="KW-1185">Reference proteome</keyword>
<evidence type="ECO:0000313" key="2">
    <source>
        <dbReference type="EMBL" id="CDF35217.1"/>
    </source>
</evidence>
<dbReference type="Gramene" id="CDF35217">
    <property type="protein sequence ID" value="CDF35217"/>
    <property type="gene ID" value="CHC_T00003807001"/>
</dbReference>
<sequence length="444" mass="49846">MLFEKTFTLLVRFLTRKLSRYRAVTVLTIYAATAFFIILFSYFFTFSLILYPFAGRLFEASGRVAARHVPNLQNAPAGMATYMIGATSRDESAEFAAREEFVNYKSLPMRRPEVDLLLSYLRPEDTYLEYGASGTTLSFPMLVSQSYVIEHDAQVCKGISSEMKQHPELAKRLRAFCAPVPHGKAGWGLKSEFEEGSYTAFHNYVDFPRMNLSEVAFDKVLINGRARVACALRILPQLREHSRVFFHDYFLRPEHYSSVLTYYDEVARILAHGPVSGYTDEPMGLLVLKPKLEYIDNEIAHVTVARLNTIYDNYEETEPTEDSASADTAFQHGLLSTGEGGFPYYEMSRELARSTTRVRLLLDVIMIPCIVVTYLVLRCLFVNVFLEALSSALRSSKLFAGDIRAAVPWASRSSSATSKPQTRILPISMGSAGEATTSSTGKAE</sequence>
<keyword evidence="1" id="KW-0472">Membrane</keyword>
<evidence type="ECO:0008006" key="4">
    <source>
        <dbReference type="Google" id="ProtNLM"/>
    </source>
</evidence>